<name>A0AA36NMJ0_9DINO</name>
<feature type="compositionally biased region" description="Basic and acidic residues" evidence="1">
    <location>
        <begin position="163"/>
        <end position="179"/>
    </location>
</feature>
<gene>
    <name evidence="2" type="ORF">EVOR1521_LOCUS31886</name>
</gene>
<evidence type="ECO:0000256" key="1">
    <source>
        <dbReference type="SAM" id="MobiDB-lite"/>
    </source>
</evidence>
<dbReference type="EMBL" id="CAUJNA010003865">
    <property type="protein sequence ID" value="CAJ1411276.1"/>
    <property type="molecule type" value="Genomic_DNA"/>
</dbReference>
<protein>
    <submittedName>
        <fullName evidence="2">Uncharacterized protein</fullName>
    </submittedName>
</protein>
<organism evidence="2 3">
    <name type="scientific">Effrenium voratum</name>
    <dbReference type="NCBI Taxonomy" id="2562239"/>
    <lineage>
        <taxon>Eukaryota</taxon>
        <taxon>Sar</taxon>
        <taxon>Alveolata</taxon>
        <taxon>Dinophyceae</taxon>
        <taxon>Suessiales</taxon>
        <taxon>Symbiodiniaceae</taxon>
        <taxon>Effrenium</taxon>
    </lineage>
</organism>
<feature type="compositionally biased region" description="Basic residues" evidence="1">
    <location>
        <begin position="134"/>
        <end position="144"/>
    </location>
</feature>
<feature type="region of interest" description="Disordered" evidence="1">
    <location>
        <begin position="128"/>
        <end position="181"/>
    </location>
</feature>
<dbReference type="Proteomes" id="UP001178507">
    <property type="component" value="Unassembled WGS sequence"/>
</dbReference>
<sequence>MTARRVLFMDDFHAAAKALAWLLAIRSVADSIPPPPGAGALFRWSGLARLAPAPRPFLELETTDVWKILAAMVKGNNLRPDLPWVCLMSCRSGLCLYFQRAFSEHSGSLAVRKSVDQTMQRVEQMLQSLVGSKNARRGRSRTPRHTGTSDREGGAPRPGGHGNGDDEWHLVHSPDHGDADTEEAIAWTMKQRGDN</sequence>
<reference evidence="2" key="1">
    <citation type="submission" date="2023-08" db="EMBL/GenBank/DDBJ databases">
        <authorList>
            <person name="Chen Y."/>
            <person name="Shah S."/>
            <person name="Dougan E. K."/>
            <person name="Thang M."/>
            <person name="Chan C."/>
        </authorList>
    </citation>
    <scope>NUCLEOTIDE SEQUENCE</scope>
</reference>
<evidence type="ECO:0000313" key="2">
    <source>
        <dbReference type="EMBL" id="CAJ1411276.1"/>
    </source>
</evidence>
<keyword evidence="3" id="KW-1185">Reference proteome</keyword>
<comment type="caution">
    <text evidence="2">The sequence shown here is derived from an EMBL/GenBank/DDBJ whole genome shotgun (WGS) entry which is preliminary data.</text>
</comment>
<proteinExistence type="predicted"/>
<dbReference type="AlphaFoldDB" id="A0AA36NMJ0"/>
<accession>A0AA36NMJ0</accession>
<evidence type="ECO:0000313" key="3">
    <source>
        <dbReference type="Proteomes" id="UP001178507"/>
    </source>
</evidence>